<keyword evidence="2" id="KW-1133">Transmembrane helix</keyword>
<evidence type="ECO:0000256" key="2">
    <source>
        <dbReference type="SAM" id="Phobius"/>
    </source>
</evidence>
<dbReference type="Gene3D" id="3.30.450.20">
    <property type="entry name" value="PAS domain"/>
    <property type="match status" value="1"/>
</dbReference>
<dbReference type="InterPro" id="IPR000160">
    <property type="entry name" value="GGDEF_dom"/>
</dbReference>
<dbReference type="Pfam" id="PF00990">
    <property type="entry name" value="GGDEF"/>
    <property type="match status" value="1"/>
</dbReference>
<keyword evidence="2" id="KW-0812">Transmembrane</keyword>
<comment type="caution">
    <text evidence="4">The sequence shown here is derived from an EMBL/GenBank/DDBJ whole genome shotgun (WGS) entry which is preliminary data.</text>
</comment>
<dbReference type="CDD" id="cd01949">
    <property type="entry name" value="GGDEF"/>
    <property type="match status" value="1"/>
</dbReference>
<dbReference type="PROSITE" id="PS50887">
    <property type="entry name" value="GGDEF"/>
    <property type="match status" value="1"/>
</dbReference>
<feature type="transmembrane region" description="Helical" evidence="2">
    <location>
        <begin position="376"/>
        <end position="398"/>
    </location>
</feature>
<dbReference type="SUPFAM" id="SSF55073">
    <property type="entry name" value="Nucleotide cyclase"/>
    <property type="match status" value="1"/>
</dbReference>
<dbReference type="AlphaFoldDB" id="A0A6N7YLG3"/>
<dbReference type="Gene3D" id="3.30.70.270">
    <property type="match status" value="1"/>
</dbReference>
<feature type="domain" description="GGDEF" evidence="3">
    <location>
        <begin position="602"/>
        <end position="737"/>
    </location>
</feature>
<dbReference type="InterPro" id="IPR029787">
    <property type="entry name" value="Nucleotide_cyclase"/>
</dbReference>
<dbReference type="NCBIfam" id="TIGR00254">
    <property type="entry name" value="GGDEF"/>
    <property type="match status" value="1"/>
</dbReference>
<evidence type="ECO:0000259" key="3">
    <source>
        <dbReference type="PROSITE" id="PS50887"/>
    </source>
</evidence>
<evidence type="ECO:0000313" key="5">
    <source>
        <dbReference type="Proteomes" id="UP000433359"/>
    </source>
</evidence>
<keyword evidence="2" id="KW-0472">Membrane</keyword>
<dbReference type="SMART" id="SM00267">
    <property type="entry name" value="GGDEF"/>
    <property type="match status" value="1"/>
</dbReference>
<protein>
    <submittedName>
        <fullName evidence="4">Diguanylate cyclase</fullName>
    </submittedName>
</protein>
<proteinExistence type="predicted"/>
<dbReference type="EMBL" id="VULP01000036">
    <property type="protein sequence ID" value="MSU83230.1"/>
    <property type="molecule type" value="Genomic_DNA"/>
</dbReference>
<sequence>MVEKIKSVPIRQKLLIPMLFLVIIENLLLVGAIFGSRLLSYVENKEKAIFYEKVSNRKNYLENEMLTRWSNVSSTVEEINHTAQKLIDTNVISLKTLDDSSEDCLPLLEKSSSKLINLMRTNQVTGAFVVLNTDNLETKKEKGIFENKPGIYLRDFDPSSTPSQKNEDLLFKYAPKALTQSMNISHGKTWRPLFEFQKIGDYGAYLYEPFQAALKEANPEEISLKDFGYWSMPYKLYDDSLEVISYSVPLILNDGTIYGVLGVEISLDYLQKQLPNTELLDNEQGSYLLGLESGKAGDFQNILINGMIYSQAAGNQKTTQIVQKGEDYVIKNQDKIMYADAEYIDLYGENTEFTNQKWAVIGIVPMNKLLVFSGRIINTLIGAVMISLLIGIIGAFIISSTISKPVTRLIRHVKSIRLSEEMQFIQTGIEEVDHLSQSLKNLNEEVGDTARRFSRIINMASIELAGFEINRKEGTVYFTGKFAEMFRLEKESFYDSFSDITSIEMFEMLMKKLKEYEVEEKAQKENEVIYLIPDVKPHYLRLTLNDTGDYCSGLIENITDMVIEKEQIEYERDHDLLTGLLNRRAFHRILKELFLQGETTLKIAALVMIDLDGLKYVNDTYGHTYGDQYIKSAAEVFVESVPENTLISRPGGDEFYILFYGYSSRREIQSYLDQLEKDIKDQSILLPNGEPFVLHLSAGVAWYPDDTTDRKEFMQYADFAMYQIKRTVKDQFGDFDKEAYRTSQEQYNKEKD</sequence>
<reference evidence="4 5" key="1">
    <citation type="submission" date="2019-08" db="EMBL/GenBank/DDBJ databases">
        <title>In-depth cultivation of the pig gut microbiome towards novel bacterial diversity and tailored functional studies.</title>
        <authorList>
            <person name="Wylensek D."/>
            <person name="Hitch T.C.A."/>
            <person name="Clavel T."/>
        </authorList>
    </citation>
    <scope>NUCLEOTIDE SEQUENCE [LARGE SCALE GENOMIC DNA]</scope>
    <source>
        <strain evidence="4 5">BSM-383-APC-4H</strain>
    </source>
</reference>
<organism evidence="4 5">
    <name type="scientific">Anaerobutyricum soehngenii</name>
    <dbReference type="NCBI Taxonomy" id="105843"/>
    <lineage>
        <taxon>Bacteria</taxon>
        <taxon>Bacillati</taxon>
        <taxon>Bacillota</taxon>
        <taxon>Clostridia</taxon>
        <taxon>Lachnospirales</taxon>
        <taxon>Lachnospiraceae</taxon>
        <taxon>Anaerobutyricum</taxon>
    </lineage>
</organism>
<gene>
    <name evidence="4" type="ORF">FYJ25_13080</name>
</gene>
<accession>A0A6N7YLG3</accession>
<dbReference type="Proteomes" id="UP000433359">
    <property type="component" value="Unassembled WGS sequence"/>
</dbReference>
<evidence type="ECO:0000313" key="4">
    <source>
        <dbReference type="EMBL" id="MSU83230.1"/>
    </source>
</evidence>
<keyword evidence="1" id="KW-0175">Coiled coil</keyword>
<dbReference type="CDD" id="cd18773">
    <property type="entry name" value="PDC1_HK_sensor"/>
    <property type="match status" value="1"/>
</dbReference>
<feature type="transmembrane region" description="Helical" evidence="2">
    <location>
        <begin position="14"/>
        <end position="35"/>
    </location>
</feature>
<dbReference type="InterPro" id="IPR052155">
    <property type="entry name" value="Biofilm_reg_signaling"/>
</dbReference>
<dbReference type="PANTHER" id="PTHR44757:SF2">
    <property type="entry name" value="BIOFILM ARCHITECTURE MAINTENANCE PROTEIN MBAA"/>
    <property type="match status" value="1"/>
</dbReference>
<dbReference type="PANTHER" id="PTHR44757">
    <property type="entry name" value="DIGUANYLATE CYCLASE DGCP"/>
    <property type="match status" value="1"/>
</dbReference>
<dbReference type="RefSeq" id="WP_154581466.1">
    <property type="nucleotide sequence ID" value="NZ_VULP01000036.1"/>
</dbReference>
<name>A0A6N7YLG3_9FIRM</name>
<evidence type="ECO:0000256" key="1">
    <source>
        <dbReference type="SAM" id="Coils"/>
    </source>
</evidence>
<feature type="coiled-coil region" evidence="1">
    <location>
        <begin position="425"/>
        <end position="452"/>
    </location>
</feature>
<dbReference type="Gene3D" id="6.10.340.10">
    <property type="match status" value="1"/>
</dbReference>
<dbReference type="InterPro" id="IPR043128">
    <property type="entry name" value="Rev_trsase/Diguanyl_cyclase"/>
</dbReference>